<organism evidence="2">
    <name type="scientific">Zea mays</name>
    <name type="common">Maize</name>
    <dbReference type="NCBI Taxonomy" id="4577"/>
    <lineage>
        <taxon>Eukaryota</taxon>
        <taxon>Viridiplantae</taxon>
        <taxon>Streptophyta</taxon>
        <taxon>Embryophyta</taxon>
        <taxon>Tracheophyta</taxon>
        <taxon>Spermatophyta</taxon>
        <taxon>Magnoliopsida</taxon>
        <taxon>Liliopsida</taxon>
        <taxon>Poales</taxon>
        <taxon>Poaceae</taxon>
        <taxon>PACMAD clade</taxon>
        <taxon>Panicoideae</taxon>
        <taxon>Andropogonodae</taxon>
        <taxon>Andropogoneae</taxon>
        <taxon>Tripsacinae</taxon>
        <taxon>Zea</taxon>
    </lineage>
</organism>
<sequence>MSTSWAQRGSTTRSMTSVARHDKWEGGDARISEHGAHGGLRETAVGGTSASWSGIRPGRDEGSCASRASRESAERNRELRAEGQGAKARESRARRAENFARGHGKAGAAGLNELRQGAAAGCEERGWARCRKRGPRRTPNRTMDAAGKLHGIHGRERAPRAEDWARREQRVAAPEEQRWSADELEQALGKGPSREKTWQPARIRGEQKAKRRPWEQARLPGAIAPDAWAGWETTRARGELEQRAGRSGAAAGRASVEHPGELQRPSRGRTSSRHGRGKSDQRRSQRRGMNLAERYGA</sequence>
<feature type="compositionally biased region" description="Low complexity" evidence="1">
    <location>
        <begin position="245"/>
        <end position="254"/>
    </location>
</feature>
<feature type="compositionally biased region" description="Basic and acidic residues" evidence="1">
    <location>
        <begin position="19"/>
        <end position="40"/>
    </location>
</feature>
<dbReference type="EMBL" id="NCVQ01000010">
    <property type="protein sequence ID" value="PWZ05366.1"/>
    <property type="molecule type" value="Genomic_DNA"/>
</dbReference>
<reference evidence="2" key="1">
    <citation type="journal article" date="2018" name="Nat. Genet.">
        <title>Extensive intraspecific gene order and gene structural variations between Mo17 and other maize genomes.</title>
        <authorList>
            <person name="Sun S."/>
            <person name="Zhou Y."/>
            <person name="Chen J."/>
            <person name="Shi J."/>
            <person name="Zhao H."/>
            <person name="Zhao H."/>
            <person name="Song W."/>
            <person name="Zhang M."/>
            <person name="Cui Y."/>
            <person name="Dong X."/>
            <person name="Liu H."/>
            <person name="Ma X."/>
            <person name="Jiao Y."/>
            <person name="Wang B."/>
            <person name="Wei X."/>
            <person name="Stein J.C."/>
            <person name="Glaubitz J.C."/>
            <person name="Lu F."/>
            <person name="Yu G."/>
            <person name="Liang C."/>
            <person name="Fengler K."/>
            <person name="Li B."/>
            <person name="Rafalski A."/>
            <person name="Schnable P.S."/>
            <person name="Ware D.H."/>
            <person name="Buckler E.S."/>
            <person name="Lai J."/>
        </authorList>
    </citation>
    <scope>NUCLEOTIDE SEQUENCE [LARGE SCALE GENOMIC DNA]</scope>
    <source>
        <tissue evidence="2">Seedling</tissue>
    </source>
</reference>
<evidence type="ECO:0000256" key="1">
    <source>
        <dbReference type="SAM" id="MobiDB-lite"/>
    </source>
</evidence>
<dbReference type="AlphaFoldDB" id="A0A8J8Y8H5"/>
<feature type="compositionally biased region" description="Basic residues" evidence="1">
    <location>
        <begin position="266"/>
        <end position="276"/>
    </location>
</feature>
<accession>A0A8J8Y8H5</accession>
<dbReference type="KEGG" id="zma:100501554"/>
<feature type="region of interest" description="Disordered" evidence="1">
    <location>
        <begin position="1"/>
        <end position="104"/>
    </location>
</feature>
<name>A0A8J8Y8H5_MAIZE</name>
<comment type="caution">
    <text evidence="2">The sequence shown here is derived from an EMBL/GenBank/DDBJ whole genome shotgun (WGS) entry which is preliminary data.</text>
</comment>
<feature type="compositionally biased region" description="Basic and acidic residues" evidence="1">
    <location>
        <begin position="192"/>
        <end position="215"/>
    </location>
</feature>
<evidence type="ECO:0000313" key="2">
    <source>
        <dbReference type="EMBL" id="PWZ05366.1"/>
    </source>
</evidence>
<feature type="region of interest" description="Disordered" evidence="1">
    <location>
        <begin position="132"/>
        <end position="297"/>
    </location>
</feature>
<gene>
    <name evidence="2" type="ORF">Zm00014a_028670</name>
</gene>
<feature type="compositionally biased region" description="Polar residues" evidence="1">
    <location>
        <begin position="1"/>
        <end position="17"/>
    </location>
</feature>
<feature type="compositionally biased region" description="Basic and acidic residues" evidence="1">
    <location>
        <begin position="57"/>
        <end position="100"/>
    </location>
</feature>
<feature type="compositionally biased region" description="Basic and acidic residues" evidence="1">
    <location>
        <begin position="153"/>
        <end position="181"/>
    </location>
</feature>
<protein>
    <submittedName>
        <fullName evidence="2">Uncharacterized protein</fullName>
    </submittedName>
</protein>
<dbReference type="Proteomes" id="UP000251960">
    <property type="component" value="Chromosome 9"/>
</dbReference>
<proteinExistence type="predicted"/>
<feature type="compositionally biased region" description="Basic and acidic residues" evidence="1">
    <location>
        <begin position="234"/>
        <end position="244"/>
    </location>
</feature>